<evidence type="ECO:0000313" key="3">
    <source>
        <dbReference type="Proteomes" id="UP000253529"/>
    </source>
</evidence>
<keyword evidence="1" id="KW-1133">Transmembrane helix</keyword>
<organism evidence="2 3">
    <name type="scientific">Roseiarcus fermentans</name>
    <dbReference type="NCBI Taxonomy" id="1473586"/>
    <lineage>
        <taxon>Bacteria</taxon>
        <taxon>Pseudomonadati</taxon>
        <taxon>Pseudomonadota</taxon>
        <taxon>Alphaproteobacteria</taxon>
        <taxon>Hyphomicrobiales</taxon>
        <taxon>Roseiarcaceae</taxon>
        <taxon>Roseiarcus</taxon>
    </lineage>
</organism>
<gene>
    <name evidence="2" type="ORF">DFR50_10246</name>
</gene>
<comment type="caution">
    <text evidence="2">The sequence shown here is derived from an EMBL/GenBank/DDBJ whole genome shotgun (WGS) entry which is preliminary data.</text>
</comment>
<evidence type="ECO:0000313" key="2">
    <source>
        <dbReference type="EMBL" id="RBP17555.1"/>
    </source>
</evidence>
<evidence type="ECO:0008006" key="4">
    <source>
        <dbReference type="Google" id="ProtNLM"/>
    </source>
</evidence>
<feature type="transmembrane region" description="Helical" evidence="1">
    <location>
        <begin position="106"/>
        <end position="125"/>
    </location>
</feature>
<dbReference type="RefSeq" id="WP_245427255.1">
    <property type="nucleotide sequence ID" value="NZ_QNRK01000002.1"/>
</dbReference>
<sequence length="131" mass="12917">MGANLLAGLNNVNRFLALTAAIEAGAGLALIAAPEAVVRLLLGAGVSGAAIALGRVAGVALLALGVACWLARGKETGALVSAMLIYNCGVAVVIGMAGLGSGTVGVLLWPAVALHVAMGIWSAMIRRGRFA</sequence>
<reference evidence="2 3" key="1">
    <citation type="submission" date="2018-06" db="EMBL/GenBank/DDBJ databases">
        <title>Genomic Encyclopedia of Type Strains, Phase IV (KMG-IV): sequencing the most valuable type-strain genomes for metagenomic binning, comparative biology and taxonomic classification.</title>
        <authorList>
            <person name="Goeker M."/>
        </authorList>
    </citation>
    <scope>NUCLEOTIDE SEQUENCE [LARGE SCALE GENOMIC DNA]</scope>
    <source>
        <strain evidence="2 3">DSM 24875</strain>
    </source>
</reference>
<dbReference type="AlphaFoldDB" id="A0A366FUY5"/>
<keyword evidence="3" id="KW-1185">Reference proteome</keyword>
<dbReference type="EMBL" id="QNRK01000002">
    <property type="protein sequence ID" value="RBP17555.1"/>
    <property type="molecule type" value="Genomic_DNA"/>
</dbReference>
<protein>
    <recommendedName>
        <fullName evidence="4">DoxX-like protein</fullName>
    </recommendedName>
</protein>
<feature type="transmembrane region" description="Helical" evidence="1">
    <location>
        <begin position="12"/>
        <end position="33"/>
    </location>
</feature>
<dbReference type="Proteomes" id="UP000253529">
    <property type="component" value="Unassembled WGS sequence"/>
</dbReference>
<accession>A0A366FUY5</accession>
<feature type="transmembrane region" description="Helical" evidence="1">
    <location>
        <begin position="45"/>
        <end position="71"/>
    </location>
</feature>
<feature type="transmembrane region" description="Helical" evidence="1">
    <location>
        <begin position="78"/>
        <end position="100"/>
    </location>
</feature>
<proteinExistence type="predicted"/>
<name>A0A366FUY5_9HYPH</name>
<evidence type="ECO:0000256" key="1">
    <source>
        <dbReference type="SAM" id="Phobius"/>
    </source>
</evidence>
<keyword evidence="1" id="KW-0472">Membrane</keyword>
<keyword evidence="1" id="KW-0812">Transmembrane</keyword>